<dbReference type="InterPro" id="IPR011006">
    <property type="entry name" value="CheY-like_superfamily"/>
</dbReference>
<reference evidence="10 11" key="1">
    <citation type="submission" date="2020-09" db="EMBL/GenBank/DDBJ databases">
        <authorList>
            <person name="Ashkenazy H."/>
        </authorList>
    </citation>
    <scope>NUCLEOTIDE SEQUENCE [LARGE SCALE GENOMIC DNA]</scope>
    <source>
        <strain evidence="11">cv. Cdm-0</strain>
    </source>
</reference>
<feature type="transmembrane region" description="Helical" evidence="8">
    <location>
        <begin position="403"/>
        <end position="426"/>
    </location>
</feature>
<keyword evidence="8" id="KW-0812">Transmembrane</keyword>
<gene>
    <name evidence="10" type="ORF">AT9943_LOCUS21707</name>
</gene>
<keyword evidence="8" id="KW-0472">Membrane</keyword>
<dbReference type="PANTHER" id="PTHR43874">
    <property type="entry name" value="TWO-COMPONENT RESPONSE REGULATOR"/>
    <property type="match status" value="1"/>
</dbReference>
<name>A0A7G2FLC2_ARATH</name>
<dbReference type="GO" id="GO:0003677">
    <property type="term" value="F:DNA binding"/>
    <property type="evidence" value="ECO:0007669"/>
    <property type="project" value="InterPro"/>
</dbReference>
<evidence type="ECO:0000256" key="3">
    <source>
        <dbReference type="ARBA" id="ARBA00023015"/>
    </source>
</evidence>
<comment type="subcellular location">
    <subcellularLocation>
        <location evidence="1">Nucleus</location>
    </subcellularLocation>
</comment>
<dbReference type="Gene3D" id="1.10.10.60">
    <property type="entry name" value="Homeodomain-like"/>
    <property type="match status" value="1"/>
</dbReference>
<evidence type="ECO:0000256" key="6">
    <source>
        <dbReference type="PROSITE-ProRule" id="PRU00169"/>
    </source>
</evidence>
<dbReference type="GO" id="GO:0000160">
    <property type="term" value="P:phosphorelay signal transduction system"/>
    <property type="evidence" value="ECO:0007669"/>
    <property type="project" value="UniProtKB-KW"/>
</dbReference>
<keyword evidence="4" id="KW-0804">Transcription</keyword>
<keyword evidence="8" id="KW-1133">Transmembrane helix</keyword>
<dbReference type="EMBL" id="LR881470">
    <property type="protein sequence ID" value="CAD5334404.1"/>
    <property type="molecule type" value="Genomic_DNA"/>
</dbReference>
<dbReference type="AlphaFoldDB" id="A0A7G2FLC2"/>
<dbReference type="InterPro" id="IPR001789">
    <property type="entry name" value="Sig_transdc_resp-reg_receiver"/>
</dbReference>
<keyword evidence="2" id="KW-0902">Two-component regulatory system</keyword>
<accession>A0A7G2FLC2</accession>
<dbReference type="NCBIfam" id="TIGR01557">
    <property type="entry name" value="myb_SHAQKYF"/>
    <property type="match status" value="1"/>
</dbReference>
<dbReference type="SUPFAM" id="SSF46689">
    <property type="entry name" value="Homeodomain-like"/>
    <property type="match status" value="1"/>
</dbReference>
<dbReference type="Pfam" id="PF00072">
    <property type="entry name" value="Response_reg"/>
    <property type="match status" value="1"/>
</dbReference>
<evidence type="ECO:0000256" key="2">
    <source>
        <dbReference type="ARBA" id="ARBA00023012"/>
    </source>
</evidence>
<dbReference type="CDD" id="cd17584">
    <property type="entry name" value="REC_typeB_ARR-like"/>
    <property type="match status" value="1"/>
</dbReference>
<evidence type="ECO:0000313" key="11">
    <source>
        <dbReference type="Proteomes" id="UP000516314"/>
    </source>
</evidence>
<feature type="region of interest" description="Disordered" evidence="7">
    <location>
        <begin position="168"/>
        <end position="215"/>
    </location>
</feature>
<dbReference type="PANTHER" id="PTHR43874:SF194">
    <property type="entry name" value="TWO-COMPONENT RESPONSE REGULATOR-LIKE APRR4-RELATED"/>
    <property type="match status" value="1"/>
</dbReference>
<dbReference type="InterPro" id="IPR009057">
    <property type="entry name" value="Homeodomain-like_sf"/>
</dbReference>
<keyword evidence="3" id="KW-0805">Transcription regulation</keyword>
<proteinExistence type="predicted"/>
<dbReference type="SUPFAM" id="SSF52172">
    <property type="entry name" value="CheY-like"/>
    <property type="match status" value="1"/>
</dbReference>
<dbReference type="GO" id="GO:0009736">
    <property type="term" value="P:cytokinin-activated signaling pathway"/>
    <property type="evidence" value="ECO:0007669"/>
    <property type="project" value="InterPro"/>
</dbReference>
<evidence type="ECO:0000256" key="5">
    <source>
        <dbReference type="ARBA" id="ARBA00023242"/>
    </source>
</evidence>
<keyword evidence="5" id="KW-0539">Nucleus</keyword>
<organism evidence="10 11">
    <name type="scientific">Arabidopsis thaliana</name>
    <name type="common">Mouse-ear cress</name>
    <dbReference type="NCBI Taxonomy" id="3702"/>
    <lineage>
        <taxon>Eukaryota</taxon>
        <taxon>Viridiplantae</taxon>
        <taxon>Streptophyta</taxon>
        <taxon>Embryophyta</taxon>
        <taxon>Tracheophyta</taxon>
        <taxon>Spermatophyta</taxon>
        <taxon>Magnoliopsida</taxon>
        <taxon>eudicotyledons</taxon>
        <taxon>Gunneridae</taxon>
        <taxon>Pentapetalae</taxon>
        <taxon>rosids</taxon>
        <taxon>malvids</taxon>
        <taxon>Brassicales</taxon>
        <taxon>Brassicaceae</taxon>
        <taxon>Camelineae</taxon>
        <taxon>Arabidopsis</taxon>
    </lineage>
</organism>
<dbReference type="FunFam" id="1.10.10.60:FF:000007">
    <property type="entry name" value="Two-component response regulator"/>
    <property type="match status" value="1"/>
</dbReference>
<dbReference type="SMART" id="SM00448">
    <property type="entry name" value="REC"/>
    <property type="match status" value="1"/>
</dbReference>
<feature type="transmembrane region" description="Helical" evidence="8">
    <location>
        <begin position="378"/>
        <end position="397"/>
    </location>
</feature>
<evidence type="ECO:0000259" key="9">
    <source>
        <dbReference type="PROSITE" id="PS50110"/>
    </source>
</evidence>
<feature type="domain" description="Response regulatory" evidence="9">
    <location>
        <begin position="43"/>
        <end position="158"/>
    </location>
</feature>
<evidence type="ECO:0000256" key="8">
    <source>
        <dbReference type="SAM" id="Phobius"/>
    </source>
</evidence>
<protein>
    <submittedName>
        <fullName evidence="10">(thale cress) hypothetical protein</fullName>
    </submittedName>
</protein>
<feature type="transmembrane region" description="Helical" evidence="8">
    <location>
        <begin position="340"/>
        <end position="357"/>
    </location>
</feature>
<evidence type="ECO:0000313" key="10">
    <source>
        <dbReference type="EMBL" id="CAD5334404.1"/>
    </source>
</evidence>
<dbReference type="Gene3D" id="3.40.50.2300">
    <property type="match status" value="1"/>
</dbReference>
<evidence type="ECO:0000256" key="1">
    <source>
        <dbReference type="ARBA" id="ARBA00004123"/>
    </source>
</evidence>
<dbReference type="Proteomes" id="UP000516314">
    <property type="component" value="Chromosome 5"/>
</dbReference>
<dbReference type="PROSITE" id="PS50110">
    <property type="entry name" value="RESPONSE_REGULATORY"/>
    <property type="match status" value="1"/>
</dbReference>
<dbReference type="GO" id="GO:0005634">
    <property type="term" value="C:nucleus"/>
    <property type="evidence" value="ECO:0007669"/>
    <property type="project" value="UniProtKB-SubCell"/>
</dbReference>
<dbReference type="InterPro" id="IPR006447">
    <property type="entry name" value="Myb_dom_plants"/>
</dbReference>
<dbReference type="InterPro" id="IPR045279">
    <property type="entry name" value="ARR-like"/>
</dbReference>
<evidence type="ECO:0000256" key="7">
    <source>
        <dbReference type="SAM" id="MobiDB-lite"/>
    </source>
</evidence>
<feature type="compositionally biased region" description="Polar residues" evidence="7">
    <location>
        <begin position="179"/>
        <end position="189"/>
    </location>
</feature>
<feature type="transmembrane region" description="Helical" evidence="8">
    <location>
        <begin position="447"/>
        <end position="468"/>
    </location>
</feature>
<sequence length="513" mass="58747">MQPLNMAEILDHRGVLTDGDDGPFRNLTNFYDMFSSNFPEGLRVLVFDEDPSYLLILERHLQKFQYQVTICNEVNKAMHTLRNHRNRFDLAMIQVNNAEGDIFRFLSEIGSEMDLPIIIISEDDSVKSVKKWMINGAADYLIKPIRPEDLRIVFKHLVKKMRERRSVVTGEAEKAAGEKSSSVGDSTIRNPDKSKRSSCLEAEVNEEDRHDHNDRACASSAKKRRVVWDEELHQNFLNAVDFLGLERAVPKKILDVMKVDYISRENVASHLQERLRTPGTSTQPRSESAPFWHPEVNLGFSPVDLDSSVGPLPIISPLLSLCRSPLFYGHGLHVKETSTLTVWVFIYLMRTLVLATFRALWYPYKELKIVVLSSLNRSYCCGICGIGLFFFVAHLPLSSSLFVFKHCTLFIISIFQTICFIVFAAIDRRDPHSSWFLKPPSPDYRTIVSRILGIVLLWVMKLAPARFISLIRLSMSLYPSTVTNPSSFELFEDDLSIYRDLSWCIALPCLFQK</sequence>
<evidence type="ECO:0000256" key="4">
    <source>
        <dbReference type="ARBA" id="ARBA00023163"/>
    </source>
</evidence>
<comment type="caution">
    <text evidence="6">Lacks conserved residue(s) required for the propagation of feature annotation.</text>
</comment>